<accession>K3WL87</accession>
<evidence type="ECO:0000313" key="3">
    <source>
        <dbReference type="Proteomes" id="UP000019132"/>
    </source>
</evidence>
<dbReference type="HOGENOM" id="CLU_030805_0_2_1"/>
<dbReference type="OMA" id="MARMPRG"/>
<dbReference type="SMART" id="SM00852">
    <property type="entry name" value="MoCF_biosynth"/>
    <property type="match status" value="1"/>
</dbReference>
<dbReference type="InterPro" id="IPR056596">
    <property type="entry name" value="FLAD1_M"/>
</dbReference>
<feature type="domain" description="MoaB/Mog" evidence="1">
    <location>
        <begin position="18"/>
        <end position="188"/>
    </location>
</feature>
<dbReference type="STRING" id="431595.K3WL87"/>
<dbReference type="PANTHER" id="PTHR13939:SF0">
    <property type="entry name" value="NMN AMIDOHYDROLASE-LIKE PROTEIN YFAY"/>
    <property type="match status" value="1"/>
</dbReference>
<dbReference type="PANTHER" id="PTHR13939">
    <property type="entry name" value="NICOTINAMIDE-NUCLEOTIDE AMIDOHYDROLASE PNCC"/>
    <property type="match status" value="1"/>
</dbReference>
<dbReference type="Gene3D" id="3.40.980.10">
    <property type="entry name" value="MoaB/Mog-like domain"/>
    <property type="match status" value="1"/>
</dbReference>
<dbReference type="VEuPathDB" id="FungiDB:PYU1_G005718"/>
<dbReference type="AlphaFoldDB" id="K3WL87"/>
<keyword evidence="3" id="KW-1185">Reference proteome</keyword>
<dbReference type="EnsemblProtists" id="PYU1_T005729">
    <property type="protein sequence ID" value="PYU1_T005729"/>
    <property type="gene ID" value="PYU1_G005718"/>
</dbReference>
<reference evidence="3" key="1">
    <citation type="journal article" date="2010" name="Genome Biol.">
        <title>Genome sequence of the necrotrophic plant pathogen Pythium ultimum reveals original pathogenicity mechanisms and effector repertoire.</title>
        <authorList>
            <person name="Levesque C.A."/>
            <person name="Brouwer H."/>
            <person name="Cano L."/>
            <person name="Hamilton J.P."/>
            <person name="Holt C."/>
            <person name="Huitema E."/>
            <person name="Raffaele S."/>
            <person name="Robideau G.P."/>
            <person name="Thines M."/>
            <person name="Win J."/>
            <person name="Zerillo M.M."/>
            <person name="Beakes G.W."/>
            <person name="Boore J.L."/>
            <person name="Busam D."/>
            <person name="Dumas B."/>
            <person name="Ferriera S."/>
            <person name="Fuerstenberg S.I."/>
            <person name="Gachon C.M."/>
            <person name="Gaulin E."/>
            <person name="Govers F."/>
            <person name="Grenville-Briggs L."/>
            <person name="Horner N."/>
            <person name="Hostetler J."/>
            <person name="Jiang R.H."/>
            <person name="Johnson J."/>
            <person name="Krajaejun T."/>
            <person name="Lin H."/>
            <person name="Meijer H.J."/>
            <person name="Moore B."/>
            <person name="Morris P."/>
            <person name="Phuntmart V."/>
            <person name="Puiu D."/>
            <person name="Shetty J."/>
            <person name="Stajich J.E."/>
            <person name="Tripathy S."/>
            <person name="Wawra S."/>
            <person name="van West P."/>
            <person name="Whitty B.R."/>
            <person name="Coutinho P.M."/>
            <person name="Henrissat B."/>
            <person name="Martin F."/>
            <person name="Thomas P.D."/>
            <person name="Tyler B.M."/>
            <person name="De Vries R.P."/>
            <person name="Kamoun S."/>
            <person name="Yandell M."/>
            <person name="Tisserat N."/>
            <person name="Buell C.R."/>
        </authorList>
    </citation>
    <scope>NUCLEOTIDE SEQUENCE</scope>
    <source>
        <strain evidence="3">DAOM:BR144</strain>
    </source>
</reference>
<dbReference type="InterPro" id="IPR050101">
    <property type="entry name" value="CinA"/>
</dbReference>
<name>K3WL87_GLOUD</name>
<dbReference type="InParanoid" id="K3WL87"/>
<reference evidence="3" key="2">
    <citation type="submission" date="2010-04" db="EMBL/GenBank/DDBJ databases">
        <authorList>
            <person name="Buell R."/>
            <person name="Hamilton J."/>
            <person name="Hostetler J."/>
        </authorList>
    </citation>
    <scope>NUCLEOTIDE SEQUENCE [LARGE SCALE GENOMIC DNA]</scope>
    <source>
        <strain evidence="3">DAOM:BR144</strain>
    </source>
</reference>
<protein>
    <recommendedName>
        <fullName evidence="1">MoaB/Mog domain-containing protein</fullName>
    </recommendedName>
</protein>
<proteinExistence type="predicted"/>
<dbReference type="InterPro" id="IPR001453">
    <property type="entry name" value="MoaB/Mog_dom"/>
</dbReference>
<sequence length="274" mass="29484">MASTAAPSAAQDAAPSAAICVIANEVLTGKTHDTNSFFIAKLMFRRGIDVKRVIVIPDELDIISSTVKELSDLVGPTGYVFTTGGIGPTHDDLTYEGVAKAFGVGLDLHQPTADALREFAIQRGYGGALNEDTLRMATLPEGCTVLSTGSWVPLAVVHNVYVLPGIPSMVTDMLTYNENHFVGVPIHRVILHTLKIESLIAKPMKATQKKYAGVAIGSYVNLTLEKTGVKDESFNTRITIEGRDLEEVESATNELIKLCDGKRMQPESKPESAL</sequence>
<dbReference type="Pfam" id="PF24102">
    <property type="entry name" value="FLAD1_M"/>
    <property type="match status" value="1"/>
</dbReference>
<dbReference type="InterPro" id="IPR036425">
    <property type="entry name" value="MoaB/Mog-like_dom_sf"/>
</dbReference>
<evidence type="ECO:0000313" key="2">
    <source>
        <dbReference type="EnsemblProtists" id="PYU1_T005729"/>
    </source>
</evidence>
<dbReference type="eggNOG" id="KOG2644">
    <property type="taxonomic scope" value="Eukaryota"/>
</dbReference>
<reference evidence="2" key="3">
    <citation type="submission" date="2015-02" db="UniProtKB">
        <authorList>
            <consortium name="EnsemblProtists"/>
        </authorList>
    </citation>
    <scope>IDENTIFICATION</scope>
    <source>
        <strain evidence="2">DAOM BR144</strain>
    </source>
</reference>
<dbReference type="CDD" id="cd00885">
    <property type="entry name" value="cinA"/>
    <property type="match status" value="1"/>
</dbReference>
<evidence type="ECO:0000259" key="1">
    <source>
        <dbReference type="SMART" id="SM00852"/>
    </source>
</evidence>
<dbReference type="Proteomes" id="UP000019132">
    <property type="component" value="Unassembled WGS sequence"/>
</dbReference>
<dbReference type="Pfam" id="PF00994">
    <property type="entry name" value="MoCF_biosynth"/>
    <property type="match status" value="1"/>
</dbReference>
<dbReference type="EMBL" id="GL376573">
    <property type="status" value="NOT_ANNOTATED_CDS"/>
    <property type="molecule type" value="Genomic_DNA"/>
</dbReference>
<organism evidence="2 3">
    <name type="scientific">Globisporangium ultimum (strain ATCC 200006 / CBS 805.95 / DAOM BR144)</name>
    <name type="common">Pythium ultimum</name>
    <dbReference type="NCBI Taxonomy" id="431595"/>
    <lineage>
        <taxon>Eukaryota</taxon>
        <taxon>Sar</taxon>
        <taxon>Stramenopiles</taxon>
        <taxon>Oomycota</taxon>
        <taxon>Peronosporomycetes</taxon>
        <taxon>Pythiales</taxon>
        <taxon>Pythiaceae</taxon>
        <taxon>Globisporangium</taxon>
    </lineage>
</organism>
<dbReference type="SUPFAM" id="SSF53218">
    <property type="entry name" value="Molybdenum cofactor biosynthesis proteins"/>
    <property type="match status" value="1"/>
</dbReference>